<accession>A0A931FBL4</accession>
<organism evidence="1 2">
    <name type="scientific">Enterococcus lacertideformus</name>
    <dbReference type="NCBI Taxonomy" id="2771493"/>
    <lineage>
        <taxon>Bacteria</taxon>
        <taxon>Bacillati</taxon>
        <taxon>Bacillota</taxon>
        <taxon>Bacilli</taxon>
        <taxon>Lactobacillales</taxon>
        <taxon>Enterococcaceae</taxon>
        <taxon>Enterococcus</taxon>
    </lineage>
</organism>
<dbReference type="EMBL" id="JADAKE010000022">
    <property type="protein sequence ID" value="MBF8808592.1"/>
    <property type="molecule type" value="Genomic_DNA"/>
</dbReference>
<gene>
    <name evidence="1" type="ORF">IC227_10360</name>
</gene>
<proteinExistence type="predicted"/>
<keyword evidence="2" id="KW-1185">Reference proteome</keyword>
<dbReference type="AlphaFoldDB" id="A0A931FBL4"/>
<dbReference type="Proteomes" id="UP000637757">
    <property type="component" value="Unassembled WGS sequence"/>
</dbReference>
<sequence>MSQWARRELSRLEKDFFSKLDRAKRTLSFKEDEEEQVYRKKLREQTKP</sequence>
<protein>
    <submittedName>
        <fullName evidence="1">Uncharacterized protein</fullName>
    </submittedName>
</protein>
<comment type="caution">
    <text evidence="1">The sequence shown here is derived from an EMBL/GenBank/DDBJ whole genome shotgun (WGS) entry which is preliminary data.</text>
</comment>
<evidence type="ECO:0000313" key="2">
    <source>
        <dbReference type="Proteomes" id="UP000637757"/>
    </source>
</evidence>
<name>A0A931FBL4_9ENTE</name>
<reference evidence="1" key="1">
    <citation type="submission" date="2020-09" db="EMBL/GenBank/DDBJ databases">
        <title>Genomic insights into the novelty and pathogenicity of a unique biofilm-forming Enterococcus sp. bacteria (Enterococcus lacertideformus) identified in reptiles.</title>
        <authorList>
            <person name="Agius J.E."/>
            <person name="Phalen D.N."/>
            <person name="Rose K."/>
            <person name="Eden J.-S."/>
        </authorList>
    </citation>
    <scope>NUCLEOTIDE SEQUENCE</scope>
    <source>
        <strain evidence="1">PHRS 0518</strain>
    </source>
</reference>
<evidence type="ECO:0000313" key="1">
    <source>
        <dbReference type="EMBL" id="MBF8808592.1"/>
    </source>
</evidence>